<dbReference type="AlphaFoldDB" id="A0A6P6XZB5"/>
<proteinExistence type="predicted"/>
<keyword evidence="1" id="KW-0812">Transmembrane</keyword>
<evidence type="ECO:0000313" key="2">
    <source>
        <dbReference type="Proteomes" id="UP000515146"/>
    </source>
</evidence>
<accession>A0A6P6XZB5</accession>
<keyword evidence="2" id="KW-1185">Reference proteome</keyword>
<organism evidence="2 3">
    <name type="scientific">Dermatophagoides pteronyssinus</name>
    <name type="common">European house dust mite</name>
    <dbReference type="NCBI Taxonomy" id="6956"/>
    <lineage>
        <taxon>Eukaryota</taxon>
        <taxon>Metazoa</taxon>
        <taxon>Ecdysozoa</taxon>
        <taxon>Arthropoda</taxon>
        <taxon>Chelicerata</taxon>
        <taxon>Arachnida</taxon>
        <taxon>Acari</taxon>
        <taxon>Acariformes</taxon>
        <taxon>Sarcoptiformes</taxon>
        <taxon>Astigmata</taxon>
        <taxon>Psoroptidia</taxon>
        <taxon>Analgoidea</taxon>
        <taxon>Pyroglyphidae</taxon>
        <taxon>Dermatophagoidinae</taxon>
        <taxon>Dermatophagoides</taxon>
    </lineage>
</organism>
<dbReference type="RefSeq" id="XP_027198632.1">
    <property type="nucleotide sequence ID" value="XM_027342831.1"/>
</dbReference>
<keyword evidence="1" id="KW-1133">Transmembrane helix</keyword>
<protein>
    <submittedName>
        <fullName evidence="3">Uncharacterized protein LOC113792874</fullName>
    </submittedName>
</protein>
<reference evidence="3" key="1">
    <citation type="submission" date="2025-08" db="UniProtKB">
        <authorList>
            <consortium name="RefSeq"/>
        </authorList>
    </citation>
    <scope>IDENTIFICATION</scope>
    <source>
        <strain evidence="3">Airmid</strain>
    </source>
</reference>
<dbReference type="InParanoid" id="A0A6P6XZB5"/>
<name>A0A6P6XZB5_DERPT</name>
<sequence length="91" mass="10655">MPEMDNKNIHKQINDENNKANIRSDSNDSIKLLNHLDDLMTMCEEKLQSLTIELIHINGNNSFIFFCFFNNNFVISVFLFTIAIMFELNQP</sequence>
<evidence type="ECO:0000256" key="1">
    <source>
        <dbReference type="SAM" id="Phobius"/>
    </source>
</evidence>
<feature type="transmembrane region" description="Helical" evidence="1">
    <location>
        <begin position="63"/>
        <end position="86"/>
    </location>
</feature>
<keyword evidence="1" id="KW-0472">Membrane</keyword>
<gene>
    <name evidence="3" type="primary">LOC113792874</name>
</gene>
<dbReference type="Proteomes" id="UP000515146">
    <property type="component" value="Unplaced"/>
</dbReference>
<evidence type="ECO:0000313" key="3">
    <source>
        <dbReference type="RefSeq" id="XP_027198632.1"/>
    </source>
</evidence>
<dbReference type="OrthoDB" id="10537854at2759"/>
<dbReference type="KEGG" id="dpte:113792874"/>